<comment type="caution">
    <text evidence="2">The sequence shown here is derived from an EMBL/GenBank/DDBJ whole genome shotgun (WGS) entry which is preliminary data.</text>
</comment>
<feature type="compositionally biased region" description="Basic and acidic residues" evidence="1">
    <location>
        <begin position="321"/>
        <end position="335"/>
    </location>
</feature>
<accession>R0E2F9</accession>
<dbReference type="PANTHER" id="PTHR35861">
    <property type="match status" value="1"/>
</dbReference>
<evidence type="ECO:0000256" key="1">
    <source>
        <dbReference type="SAM" id="MobiDB-lite"/>
    </source>
</evidence>
<feature type="compositionally biased region" description="Low complexity" evidence="1">
    <location>
        <begin position="203"/>
        <end position="235"/>
    </location>
</feature>
<dbReference type="EMBL" id="APMQ01000001">
    <property type="protein sequence ID" value="ENZ79823.1"/>
    <property type="molecule type" value="Genomic_DNA"/>
</dbReference>
<protein>
    <recommendedName>
        <fullName evidence="4">Tail sheath protein subtilisin-like domain-containing protein</fullName>
    </recommendedName>
</protein>
<reference evidence="2 3" key="1">
    <citation type="journal article" date="2013" name="Genome Announc.">
        <title>Draft Genome Sequence for Ralstonia sp. Strain OR214, a Bacterium with Potential for Bioremediation.</title>
        <authorList>
            <person name="Utturkar S.M."/>
            <person name="Bollmann A."/>
            <person name="Brzoska R.M."/>
            <person name="Klingeman D.M."/>
            <person name="Epstein S.E."/>
            <person name="Palumbo A.V."/>
            <person name="Brown S.D."/>
        </authorList>
    </citation>
    <scope>NUCLEOTIDE SEQUENCE [LARGE SCALE GENOMIC DNA]</scope>
    <source>
        <strain evidence="2 3">OR214</strain>
    </source>
</reference>
<evidence type="ECO:0008006" key="4">
    <source>
        <dbReference type="Google" id="ProtNLM"/>
    </source>
</evidence>
<dbReference type="PANTHER" id="PTHR35861:SF1">
    <property type="entry name" value="PHAGE TAIL SHEATH PROTEIN"/>
    <property type="match status" value="1"/>
</dbReference>
<gene>
    <name evidence="2" type="ORF">OR214_00248</name>
</gene>
<feature type="compositionally biased region" description="Basic and acidic residues" evidence="1">
    <location>
        <begin position="342"/>
        <end position="359"/>
    </location>
</feature>
<dbReference type="PATRIC" id="fig|1264675.3.peg.241"/>
<evidence type="ECO:0000313" key="2">
    <source>
        <dbReference type="EMBL" id="ENZ79823.1"/>
    </source>
</evidence>
<feature type="region of interest" description="Disordered" evidence="1">
    <location>
        <begin position="186"/>
        <end position="235"/>
    </location>
</feature>
<feature type="compositionally biased region" description="Basic residues" evidence="1">
    <location>
        <begin position="288"/>
        <end position="304"/>
    </location>
</feature>
<name>R0E2F9_RALPI</name>
<dbReference type="InterPro" id="IPR052042">
    <property type="entry name" value="Tail_sheath_structural"/>
</dbReference>
<sequence length="365" mass="39293" precursor="true">MASSFFHGITTTIIDSGPRPIAVPSSSIIDLIDTYTPGADLVQPDVPVQITNPREAAQAFGQNSAITRAINAIYARTSAVIVATGVTESKDTNALTSGIIGGVTAGGVRTGLQSMLDAKSCFNVQPRLLIAPGFSARQPVATAMDGLADKLRAVSIIDGPGVRTWDTTANAEVDALHPLSLQACLRTPMRNTATGRRRPTRKSSASPAPAGPSSISTTIRPAARTRSTRPASPPSFAMVATACGAIARCRPIRNGRSSRACVRSTSLWMQRRPVTNGPSTVALRRPTCTRHRRPARIHAQRAQRGRADRLRGLRRPGAQHRQPDRAGQRRVERALYRRLPGRKPDLPLRGHQRVADPHHQTRQSQ</sequence>
<dbReference type="Proteomes" id="UP000013280">
    <property type="component" value="Unassembled WGS sequence"/>
</dbReference>
<evidence type="ECO:0000313" key="3">
    <source>
        <dbReference type="Proteomes" id="UP000013280"/>
    </source>
</evidence>
<feature type="region of interest" description="Disordered" evidence="1">
    <location>
        <begin position="288"/>
        <end position="365"/>
    </location>
</feature>
<proteinExistence type="predicted"/>
<organism evidence="2 3">
    <name type="scientific">Ralstonia pickettii OR214</name>
    <dbReference type="NCBI Taxonomy" id="1264675"/>
    <lineage>
        <taxon>Bacteria</taxon>
        <taxon>Pseudomonadati</taxon>
        <taxon>Pseudomonadota</taxon>
        <taxon>Betaproteobacteria</taxon>
        <taxon>Burkholderiales</taxon>
        <taxon>Burkholderiaceae</taxon>
        <taxon>Ralstonia</taxon>
    </lineage>
</organism>
<dbReference type="AlphaFoldDB" id="R0E2F9"/>